<comment type="subcellular location">
    <subcellularLocation>
        <location evidence="1">Cell membrane</location>
        <topology evidence="1">Multi-pass membrane protein</topology>
    </subcellularLocation>
</comment>
<evidence type="ECO:0000256" key="6">
    <source>
        <dbReference type="ARBA" id="ARBA00023136"/>
    </source>
</evidence>
<evidence type="ECO:0000256" key="4">
    <source>
        <dbReference type="ARBA" id="ARBA00022692"/>
    </source>
</evidence>
<feature type="transmembrane region" description="Helical" evidence="7">
    <location>
        <begin position="301"/>
        <end position="317"/>
    </location>
</feature>
<dbReference type="EC" id="2.7.8.-" evidence="9"/>
<dbReference type="EMBL" id="FIGB01000002">
    <property type="protein sequence ID" value="CYU41340.1"/>
    <property type="molecule type" value="Genomic_DNA"/>
</dbReference>
<feature type="transmembrane region" description="Helical" evidence="7">
    <location>
        <begin position="93"/>
        <end position="112"/>
    </location>
</feature>
<evidence type="ECO:0000259" key="8">
    <source>
        <dbReference type="Pfam" id="PF00884"/>
    </source>
</evidence>
<feature type="transmembrane region" description="Helical" evidence="7">
    <location>
        <begin position="383"/>
        <end position="401"/>
    </location>
</feature>
<comment type="pathway">
    <text evidence="2">Cell wall biogenesis; lipoteichoic acid biosynthesis.</text>
</comment>
<feature type="transmembrane region" description="Helical" evidence="7">
    <location>
        <begin position="26"/>
        <end position="52"/>
    </location>
</feature>
<feature type="transmembrane region" description="Helical" evidence="7">
    <location>
        <begin position="167"/>
        <end position="188"/>
    </location>
</feature>
<reference evidence="9 10" key="1">
    <citation type="submission" date="2016-02" db="EMBL/GenBank/DDBJ databases">
        <authorList>
            <consortium name="Pathogen Informatics"/>
        </authorList>
    </citation>
    <scope>NUCLEOTIDE SEQUENCE [LARGE SCALE GENOMIC DNA]</scope>
    <source>
        <strain evidence="9 10">LSS27</strain>
    </source>
</reference>
<evidence type="ECO:0000256" key="2">
    <source>
        <dbReference type="ARBA" id="ARBA00004936"/>
    </source>
</evidence>
<feature type="transmembrane region" description="Helical" evidence="7">
    <location>
        <begin position="276"/>
        <end position="294"/>
    </location>
</feature>
<keyword evidence="3" id="KW-1003">Cell membrane</keyword>
<feature type="transmembrane region" description="Helical" evidence="7">
    <location>
        <begin position="237"/>
        <end position="256"/>
    </location>
</feature>
<keyword evidence="5 7" id="KW-1133">Transmembrane helix</keyword>
<dbReference type="SUPFAM" id="SSF53649">
    <property type="entry name" value="Alkaline phosphatase-like"/>
    <property type="match status" value="1"/>
</dbReference>
<evidence type="ECO:0000256" key="5">
    <source>
        <dbReference type="ARBA" id="ARBA00022989"/>
    </source>
</evidence>
<evidence type="ECO:0000256" key="7">
    <source>
        <dbReference type="SAM" id="Phobius"/>
    </source>
</evidence>
<comment type="caution">
    <text evidence="9">The sequence shown here is derived from an EMBL/GenBank/DDBJ whole genome shotgun (WGS) entry which is preliminary data.</text>
</comment>
<gene>
    <name evidence="9" type="primary">ltaS1_2</name>
    <name evidence="9" type="ORF">ERS132389_00819</name>
</gene>
<feature type="transmembrane region" description="Helical" evidence="7">
    <location>
        <begin position="352"/>
        <end position="371"/>
    </location>
</feature>
<protein>
    <submittedName>
        <fullName evidence="9">Glycerol phosphate lipoteichoic acid synthase</fullName>
        <ecNumber evidence="9">2.7.8.-</ecNumber>
    </submittedName>
</protein>
<name>A0AB33U1L6_STRSU</name>
<evidence type="ECO:0000256" key="1">
    <source>
        <dbReference type="ARBA" id="ARBA00004651"/>
    </source>
</evidence>
<dbReference type="Gene3D" id="3.40.720.10">
    <property type="entry name" value="Alkaline Phosphatase, subunit A"/>
    <property type="match status" value="1"/>
</dbReference>
<feature type="transmembrane region" description="Helical" evidence="7">
    <location>
        <begin position="64"/>
        <end position="81"/>
    </location>
</feature>
<dbReference type="RefSeq" id="WP_079396912.1">
    <property type="nucleotide sequence ID" value="NZ_CP017667.1"/>
</dbReference>
<dbReference type="Pfam" id="PF00884">
    <property type="entry name" value="Sulfatase"/>
    <property type="match status" value="1"/>
</dbReference>
<organism evidence="9 10">
    <name type="scientific">Streptococcus suis</name>
    <dbReference type="NCBI Taxonomy" id="1307"/>
    <lineage>
        <taxon>Bacteria</taxon>
        <taxon>Bacillati</taxon>
        <taxon>Bacillota</taxon>
        <taxon>Bacilli</taxon>
        <taxon>Lactobacillales</taxon>
        <taxon>Streptococcaceae</taxon>
        <taxon>Streptococcus</taxon>
    </lineage>
</organism>
<keyword evidence="9" id="KW-0808">Transferase</keyword>
<dbReference type="InterPro" id="IPR000917">
    <property type="entry name" value="Sulfatase_N"/>
</dbReference>
<dbReference type="CDD" id="cd16015">
    <property type="entry name" value="LTA_synthase"/>
    <property type="match status" value="1"/>
</dbReference>
<dbReference type="GO" id="GO:0016740">
    <property type="term" value="F:transferase activity"/>
    <property type="evidence" value="ECO:0007669"/>
    <property type="project" value="UniProtKB-KW"/>
</dbReference>
<evidence type="ECO:0000256" key="3">
    <source>
        <dbReference type="ARBA" id="ARBA00022475"/>
    </source>
</evidence>
<dbReference type="GO" id="GO:0005886">
    <property type="term" value="C:plasma membrane"/>
    <property type="evidence" value="ECO:0007669"/>
    <property type="project" value="UniProtKB-SubCell"/>
</dbReference>
<dbReference type="InterPro" id="IPR050448">
    <property type="entry name" value="OpgB/LTA_synthase_biosynth"/>
</dbReference>
<feature type="transmembrane region" description="Helical" evidence="7">
    <location>
        <begin position="132"/>
        <end position="155"/>
    </location>
</feature>
<feature type="transmembrane region" description="Helical" evidence="7">
    <location>
        <begin position="208"/>
        <end position="225"/>
    </location>
</feature>
<evidence type="ECO:0000313" key="10">
    <source>
        <dbReference type="Proteomes" id="UP000073390"/>
    </source>
</evidence>
<dbReference type="Proteomes" id="UP000073390">
    <property type="component" value="Unassembled WGS sequence"/>
</dbReference>
<feature type="domain" description="Sulfatase N-terminal" evidence="8">
    <location>
        <begin position="489"/>
        <end position="771"/>
    </location>
</feature>
<sequence>MMNKLKDLLVLKNYEHFLQSIPYSKFAYYTSVLIAIFLLIFIGSIIPVQSLLASQETFSAQLPFWWGLSGIIILYFASLFSRVLNLKNFLQFLLAYFFILIISYGIFLGININNPTIDMWDFSGNGFFQLKVIRTIFSILLLAYVVRFSPTLNALIQKYIICLNETFLISTILVYCILNNSFFIDFFNQQIGNSLSFGIFEFFNEVENILFLPFILAWCGSIVTYKAVCDFWENRSSIWTATFTSVFLAVIFNFTLQLGIKGEEKLLDRYIFQGAVSYQILLLSIIFLLTYVVVNRYISSTFLIIFVFSIISTVNAIKETMRNEPLLISDFTWITELSTVAGFVDGNIIGKIIQYSVLLVSITIALHFTILKGKVIGYWKKRLALAVSLLGILGMIFNIFSNSDQGKIKENIPIISNLNNKDDIAWFGFSTNARYKSLMYVWTKQLTKQIMIKPEVYSKEKIEEIVNKYSKLASEINQSRTSNIEEQSLIFVLSESFSNPAHVPNVQVSKNVIPNIEEIMSQTTSGIMKSDAYGGGTANMEFQSLSGLPFYNFSSSVSLAYIEVVPKLNYFPSISNYFAPEDRIVIHPASAKNYNRNNIYKELGFSKFIAQSDTDFPISNPVAVGALIGDQTVYSNVLDNIQQDKSQFFSVITMQNHSPWIASEPSEIFATGVGFTTEENEKLTSYSRLLSYTDEATREFLNRLSELDKKVTLVFYGDHLPGLYPQATFKEKPESQFQTDYFIWSNKDTQKLNYPYLNSSDFTAALFEHTNSKVSPYVALLTEVLNKASIDKIDLTEEGKTVADDLYLLQYDITVGKGYIQDYLSFFEVN</sequence>
<proteinExistence type="predicted"/>
<keyword evidence="6 7" id="KW-0472">Membrane</keyword>
<evidence type="ECO:0000313" key="9">
    <source>
        <dbReference type="EMBL" id="CYU41340.1"/>
    </source>
</evidence>
<keyword evidence="4 7" id="KW-0812">Transmembrane</keyword>
<dbReference type="PANTHER" id="PTHR47371">
    <property type="entry name" value="LIPOTEICHOIC ACID SYNTHASE"/>
    <property type="match status" value="1"/>
</dbReference>
<accession>A0AB33U1L6</accession>
<dbReference type="PANTHER" id="PTHR47371:SF3">
    <property type="entry name" value="PHOSPHOGLYCEROL TRANSFERASE I"/>
    <property type="match status" value="1"/>
</dbReference>
<dbReference type="InterPro" id="IPR017850">
    <property type="entry name" value="Alkaline_phosphatase_core_sf"/>
</dbReference>
<dbReference type="AlphaFoldDB" id="A0AB33U1L6"/>